<evidence type="ECO:0000313" key="3">
    <source>
        <dbReference type="EMBL" id="PMD59458.1"/>
    </source>
</evidence>
<organism evidence="3 4">
    <name type="scientific">Hyaloscypha bicolor E</name>
    <dbReference type="NCBI Taxonomy" id="1095630"/>
    <lineage>
        <taxon>Eukaryota</taxon>
        <taxon>Fungi</taxon>
        <taxon>Dikarya</taxon>
        <taxon>Ascomycota</taxon>
        <taxon>Pezizomycotina</taxon>
        <taxon>Leotiomycetes</taxon>
        <taxon>Helotiales</taxon>
        <taxon>Hyaloscyphaceae</taxon>
        <taxon>Hyaloscypha</taxon>
        <taxon>Hyaloscypha bicolor</taxon>
    </lineage>
</organism>
<feature type="region of interest" description="Disordered" evidence="2">
    <location>
        <begin position="220"/>
        <end position="273"/>
    </location>
</feature>
<feature type="compositionally biased region" description="Basic and acidic residues" evidence="2">
    <location>
        <begin position="90"/>
        <end position="102"/>
    </location>
</feature>
<feature type="compositionally biased region" description="Polar residues" evidence="2">
    <location>
        <begin position="154"/>
        <end position="177"/>
    </location>
</feature>
<gene>
    <name evidence="3" type="ORF">K444DRAFT_630234</name>
</gene>
<dbReference type="GeneID" id="36591253"/>
<feature type="region of interest" description="Disordered" evidence="2">
    <location>
        <begin position="134"/>
        <end position="204"/>
    </location>
</feature>
<keyword evidence="1" id="KW-0175">Coiled coil</keyword>
<dbReference type="Proteomes" id="UP000235371">
    <property type="component" value="Unassembled WGS sequence"/>
</dbReference>
<reference evidence="3 4" key="1">
    <citation type="submission" date="2016-04" db="EMBL/GenBank/DDBJ databases">
        <title>A degradative enzymes factory behind the ericoid mycorrhizal symbiosis.</title>
        <authorList>
            <consortium name="DOE Joint Genome Institute"/>
            <person name="Martino E."/>
            <person name="Morin E."/>
            <person name="Grelet G."/>
            <person name="Kuo A."/>
            <person name="Kohler A."/>
            <person name="Daghino S."/>
            <person name="Barry K."/>
            <person name="Choi C."/>
            <person name="Cichocki N."/>
            <person name="Clum A."/>
            <person name="Copeland A."/>
            <person name="Hainaut M."/>
            <person name="Haridas S."/>
            <person name="Labutti K."/>
            <person name="Lindquist E."/>
            <person name="Lipzen A."/>
            <person name="Khouja H.-R."/>
            <person name="Murat C."/>
            <person name="Ohm R."/>
            <person name="Olson A."/>
            <person name="Spatafora J."/>
            <person name="Veneault-Fourrey C."/>
            <person name="Henrissat B."/>
            <person name="Grigoriev I."/>
            <person name="Martin F."/>
            <person name="Perotto S."/>
        </authorList>
    </citation>
    <scope>NUCLEOTIDE SEQUENCE [LARGE SCALE GENOMIC DNA]</scope>
    <source>
        <strain evidence="3 4">E</strain>
    </source>
</reference>
<feature type="region of interest" description="Disordered" evidence="2">
    <location>
        <begin position="364"/>
        <end position="386"/>
    </location>
</feature>
<feature type="region of interest" description="Disordered" evidence="2">
    <location>
        <begin position="76"/>
        <end position="102"/>
    </location>
</feature>
<proteinExistence type="predicted"/>
<evidence type="ECO:0000256" key="1">
    <source>
        <dbReference type="SAM" id="Coils"/>
    </source>
</evidence>
<dbReference type="InParanoid" id="A0A2J6T8Z7"/>
<feature type="coiled-coil region" evidence="1">
    <location>
        <begin position="274"/>
        <end position="304"/>
    </location>
</feature>
<accession>A0A2J6T8Z7</accession>
<evidence type="ECO:0000313" key="4">
    <source>
        <dbReference type="Proteomes" id="UP000235371"/>
    </source>
</evidence>
<keyword evidence="4" id="KW-1185">Reference proteome</keyword>
<dbReference type="EMBL" id="KZ613816">
    <property type="protein sequence ID" value="PMD59458.1"/>
    <property type="molecule type" value="Genomic_DNA"/>
</dbReference>
<protein>
    <submittedName>
        <fullName evidence="3">Uncharacterized protein</fullName>
    </submittedName>
</protein>
<feature type="compositionally biased region" description="Low complexity" evidence="2">
    <location>
        <begin position="187"/>
        <end position="204"/>
    </location>
</feature>
<dbReference type="AlphaFoldDB" id="A0A2J6T8Z7"/>
<feature type="region of interest" description="Disordered" evidence="2">
    <location>
        <begin position="1"/>
        <end position="43"/>
    </location>
</feature>
<evidence type="ECO:0000256" key="2">
    <source>
        <dbReference type="SAM" id="MobiDB-lite"/>
    </source>
</evidence>
<dbReference type="OrthoDB" id="4764735at2759"/>
<feature type="compositionally biased region" description="Polar residues" evidence="2">
    <location>
        <begin position="252"/>
        <end position="271"/>
    </location>
</feature>
<dbReference type="RefSeq" id="XP_024736362.1">
    <property type="nucleotide sequence ID" value="XM_024883176.1"/>
</dbReference>
<name>A0A2J6T8Z7_9HELO</name>
<feature type="compositionally biased region" description="Low complexity" evidence="2">
    <location>
        <begin position="235"/>
        <end position="245"/>
    </location>
</feature>
<sequence length="573" mass="63948">MSHDMSNTQNRKRYASEWPETGAKKKKTEGSFSPAPDTASMSQQEWHYEAIRLDTAIIVKKRQRDWWEDVRVTKRARSAEPETMVPGELQVKEPEKEKEQDDVTKWRAPVLCGSTGTFPPWAVLEVPGAMRAAGAKDSRKQARPSKPSKVAEAISSSTPKAGTLGTTGTTDSEQQAQLPKPSSVIGAAPSSTPSAPSNNVFATSSDSSWSAAFAAFGKSPTDLGQLQKPSAPLFAPIKKAATTAPSTPPTNVPSQEESNSIVPAQVEQPTSPKKKVIFADNKALEQKLDELEATEVEFARKSQQESMSLYGRFKDDLIEGRDNWINGYKDSAIDTRRHHYADGEEGDDVNTFDSDYQDVDYDYGEDNWDGMDEDSRARAEDEHEEPTYDPNFVAEEINNGEKYGIKIPDYTAKGRGWEEWMQMEAKQTAEERASWKAFEGFGQQEGSAATGASAEYKTWHRECKAFFAQDKSVELSMMTQGLPFPKIRGRLCGVSSRDCVRGEKLGICQHDVMRVLKGAGVDIDGEEWLERLKRERLRWHPDKFSSKMGKRWEAEAKELFQMIQALAEKESKG</sequence>